<dbReference type="GO" id="GO:0005506">
    <property type="term" value="F:iron ion binding"/>
    <property type="evidence" value="ECO:0007669"/>
    <property type="project" value="InterPro"/>
</dbReference>
<comment type="caution">
    <text evidence="9">The sequence shown here is derived from an EMBL/GenBank/DDBJ whole genome shotgun (WGS) entry which is preliminary data.</text>
</comment>
<dbReference type="PRINTS" id="PR00465">
    <property type="entry name" value="EP450IV"/>
</dbReference>
<evidence type="ECO:0000256" key="8">
    <source>
        <dbReference type="SAM" id="MobiDB-lite"/>
    </source>
</evidence>
<evidence type="ECO:0000256" key="7">
    <source>
        <dbReference type="PIRSR" id="PIRSR602403-1"/>
    </source>
</evidence>
<sequence length="94" mass="10665">HRHPDFWDDPEVFDPDRFTPEAEKGRHPQAYHPFATGERVCIGNHFSLLESHLLVATLGRRFSPRLAPGHRPAWAMEGTLSPVGGMPMLIERRG</sequence>
<feature type="non-terminal residue" evidence="9">
    <location>
        <position position="1"/>
    </location>
</feature>
<keyword evidence="5 7" id="KW-0408">Iron</keyword>
<evidence type="ECO:0000256" key="3">
    <source>
        <dbReference type="ARBA" id="ARBA00022723"/>
    </source>
</evidence>
<dbReference type="Gene3D" id="1.10.630.10">
    <property type="entry name" value="Cytochrome P450"/>
    <property type="match status" value="1"/>
</dbReference>
<proteinExistence type="inferred from homology"/>
<keyword evidence="4" id="KW-0560">Oxidoreductase</keyword>
<evidence type="ECO:0000256" key="4">
    <source>
        <dbReference type="ARBA" id="ARBA00023002"/>
    </source>
</evidence>
<dbReference type="EMBL" id="DYZF01000182">
    <property type="protein sequence ID" value="HJE51727.1"/>
    <property type="molecule type" value="Genomic_DNA"/>
</dbReference>
<evidence type="ECO:0000256" key="6">
    <source>
        <dbReference type="ARBA" id="ARBA00023033"/>
    </source>
</evidence>
<dbReference type="AlphaFoldDB" id="A0A921JR55"/>
<dbReference type="Pfam" id="PF00067">
    <property type="entry name" value="p450"/>
    <property type="match status" value="1"/>
</dbReference>
<protein>
    <submittedName>
        <fullName evidence="9">Cytochrome P450</fullName>
    </submittedName>
</protein>
<keyword evidence="2 7" id="KW-0349">Heme</keyword>
<dbReference type="GO" id="GO:0016705">
    <property type="term" value="F:oxidoreductase activity, acting on paired donors, with incorporation or reduction of molecular oxygen"/>
    <property type="evidence" value="ECO:0007669"/>
    <property type="project" value="InterPro"/>
</dbReference>
<dbReference type="GO" id="GO:0004497">
    <property type="term" value="F:monooxygenase activity"/>
    <property type="evidence" value="ECO:0007669"/>
    <property type="project" value="UniProtKB-KW"/>
</dbReference>
<reference evidence="9" key="1">
    <citation type="journal article" date="2021" name="PeerJ">
        <title>Extensive microbial diversity within the chicken gut microbiome revealed by metagenomics and culture.</title>
        <authorList>
            <person name="Gilroy R."/>
            <person name="Ravi A."/>
            <person name="Getino M."/>
            <person name="Pursley I."/>
            <person name="Horton D.L."/>
            <person name="Alikhan N.F."/>
            <person name="Baker D."/>
            <person name="Gharbi K."/>
            <person name="Hall N."/>
            <person name="Watson M."/>
            <person name="Adriaenssens E.M."/>
            <person name="Foster-Nyarko E."/>
            <person name="Jarju S."/>
            <person name="Secka A."/>
            <person name="Antonio M."/>
            <person name="Oren A."/>
            <person name="Chaudhuri R.R."/>
            <person name="La Ragione R."/>
            <person name="Hildebrand F."/>
            <person name="Pallen M.J."/>
        </authorList>
    </citation>
    <scope>NUCLEOTIDE SEQUENCE</scope>
    <source>
        <strain evidence="9">ChiGjej3B3-7470</strain>
    </source>
</reference>
<dbReference type="SUPFAM" id="SSF48264">
    <property type="entry name" value="Cytochrome P450"/>
    <property type="match status" value="1"/>
</dbReference>
<keyword evidence="6" id="KW-0503">Monooxygenase</keyword>
<dbReference type="InterPro" id="IPR002403">
    <property type="entry name" value="Cyt_P450_E_grp-IV"/>
</dbReference>
<feature type="region of interest" description="Disordered" evidence="8">
    <location>
        <begin position="1"/>
        <end position="29"/>
    </location>
</feature>
<gene>
    <name evidence="9" type="ORF">K8V15_07085</name>
</gene>
<evidence type="ECO:0000313" key="10">
    <source>
        <dbReference type="Proteomes" id="UP000712713"/>
    </source>
</evidence>
<comment type="cofactor">
    <cofactor evidence="7">
        <name>heme</name>
        <dbReference type="ChEBI" id="CHEBI:30413"/>
    </cofactor>
</comment>
<dbReference type="InterPro" id="IPR050196">
    <property type="entry name" value="Cytochrome_P450_Monoox"/>
</dbReference>
<reference evidence="9" key="2">
    <citation type="submission" date="2021-09" db="EMBL/GenBank/DDBJ databases">
        <authorList>
            <person name="Gilroy R."/>
        </authorList>
    </citation>
    <scope>NUCLEOTIDE SEQUENCE</scope>
    <source>
        <strain evidence="9">ChiGjej3B3-7470</strain>
    </source>
</reference>
<evidence type="ECO:0000313" key="9">
    <source>
        <dbReference type="EMBL" id="HJE51727.1"/>
    </source>
</evidence>
<dbReference type="GO" id="GO:0020037">
    <property type="term" value="F:heme binding"/>
    <property type="evidence" value="ECO:0007669"/>
    <property type="project" value="InterPro"/>
</dbReference>
<dbReference type="InterPro" id="IPR001128">
    <property type="entry name" value="Cyt_P450"/>
</dbReference>
<name>A0A921JR55_9ACTN</name>
<evidence type="ECO:0000256" key="5">
    <source>
        <dbReference type="ARBA" id="ARBA00023004"/>
    </source>
</evidence>
<feature type="compositionally biased region" description="Basic and acidic residues" evidence="8">
    <location>
        <begin position="14"/>
        <end position="26"/>
    </location>
</feature>
<dbReference type="Proteomes" id="UP000712713">
    <property type="component" value="Unassembled WGS sequence"/>
</dbReference>
<organism evidence="9 10">
    <name type="scientific">Tessaracoccus flavescens</name>
    <dbReference type="NCBI Taxonomy" id="399497"/>
    <lineage>
        <taxon>Bacteria</taxon>
        <taxon>Bacillati</taxon>
        <taxon>Actinomycetota</taxon>
        <taxon>Actinomycetes</taxon>
        <taxon>Propionibacteriales</taxon>
        <taxon>Propionibacteriaceae</taxon>
        <taxon>Tessaracoccus</taxon>
    </lineage>
</organism>
<accession>A0A921JR55</accession>
<dbReference type="InterPro" id="IPR036396">
    <property type="entry name" value="Cyt_P450_sf"/>
</dbReference>
<comment type="similarity">
    <text evidence="1">Belongs to the cytochrome P450 family.</text>
</comment>
<evidence type="ECO:0000256" key="1">
    <source>
        <dbReference type="ARBA" id="ARBA00010617"/>
    </source>
</evidence>
<evidence type="ECO:0000256" key="2">
    <source>
        <dbReference type="ARBA" id="ARBA00022617"/>
    </source>
</evidence>
<dbReference type="PANTHER" id="PTHR24291">
    <property type="entry name" value="CYTOCHROME P450 FAMILY 4"/>
    <property type="match status" value="1"/>
</dbReference>
<dbReference type="PANTHER" id="PTHR24291:SF50">
    <property type="entry name" value="BIFUNCTIONAL ALBAFLAVENONE MONOOXYGENASE_TERPENE SYNTHASE"/>
    <property type="match status" value="1"/>
</dbReference>
<keyword evidence="3 7" id="KW-0479">Metal-binding</keyword>
<feature type="binding site" description="axial binding residue" evidence="7">
    <location>
        <position position="41"/>
    </location>
    <ligand>
        <name>heme</name>
        <dbReference type="ChEBI" id="CHEBI:30413"/>
    </ligand>
    <ligandPart>
        <name>Fe</name>
        <dbReference type="ChEBI" id="CHEBI:18248"/>
    </ligandPart>
</feature>